<keyword evidence="10 16" id="KW-0274">FAD</keyword>
<evidence type="ECO:0000256" key="1">
    <source>
        <dbReference type="ARBA" id="ARBA00001974"/>
    </source>
</evidence>
<dbReference type="NCBIfam" id="TIGR01176">
    <property type="entry name" value="fum_red_Fp"/>
    <property type="match status" value="1"/>
</dbReference>
<evidence type="ECO:0000256" key="5">
    <source>
        <dbReference type="ARBA" id="ARBA00014044"/>
    </source>
</evidence>
<evidence type="ECO:0000256" key="11">
    <source>
        <dbReference type="ARBA" id="ARBA00022982"/>
    </source>
</evidence>
<evidence type="ECO:0000256" key="6">
    <source>
        <dbReference type="ARBA" id="ARBA00022448"/>
    </source>
</evidence>
<organism evidence="19 20">
    <name type="scientific">Phytohabitans aurantiacus</name>
    <dbReference type="NCBI Taxonomy" id="3016789"/>
    <lineage>
        <taxon>Bacteria</taxon>
        <taxon>Bacillati</taxon>
        <taxon>Actinomycetota</taxon>
        <taxon>Actinomycetes</taxon>
        <taxon>Micromonosporales</taxon>
        <taxon>Micromonosporaceae</taxon>
    </lineage>
</organism>
<sequence length="582" mass="62772">MTAPDAASAHDVVIVGGGGAGLRAAIAVAEADPRLSVAVVSKVYPMRSHTVSAEGGAAAAIAAEDSFDEHAYDTVSGGDWLCDQDAVELFVHEARAELLRLEHWGCPWSRTPDGHVAVRAFGGMKKMRTWFAADKTGFHLLHTLFQTSLKYRPVTRYDEWYATRLLVDDGRVCGVVAIELMTGRIETIAAKAVVLATGGGGRVFPFTTNANICTGDGMALAYRAGAPLKDMEFVQYHPTGLPFTGILITEAARAEGGWLLNKDGYRYLQDYDLGTPTPEPVLRSMELGPRDRLSQAFVHEAAKGRTIDTQYGPVVHLDLRHLGAEKIEAKLPMVRELCRDYERIDPVRDLVPVRPVVHYMMGGVHTDVLAAAPLDGLFAAGETACVSINGANRLGSNSLPEILVFGARAGAAAAAYAMEAPPIGAAVTAQAADETRRLERLLASDGSESVAAIRTAMQHTLEGAAGIYRDSDTLAKAVDTLRELQERAAVAGVGDRSRTFNTQLVGALELAAMLDIAESIVHSALRREESRGAHQRTDFPARDDVRFLAHSMAYREADGGCRIEYQPVTVTRWPPGERVYGR</sequence>
<dbReference type="InterPro" id="IPR005884">
    <property type="entry name" value="Fum_red_fp"/>
</dbReference>
<dbReference type="PIRSF" id="PIRSF000171">
    <property type="entry name" value="SDHA_APRA_LASPO"/>
    <property type="match status" value="1"/>
</dbReference>
<evidence type="ECO:0000256" key="9">
    <source>
        <dbReference type="ARBA" id="ARBA00022741"/>
    </source>
</evidence>
<dbReference type="PRINTS" id="PR00368">
    <property type="entry name" value="FADPNR"/>
</dbReference>
<dbReference type="SUPFAM" id="SSF56425">
    <property type="entry name" value="Succinate dehydrogenase/fumarate reductase flavoprotein, catalytic domain"/>
    <property type="match status" value="1"/>
</dbReference>
<keyword evidence="12 16" id="KW-0560">Oxidoreductase</keyword>
<protein>
    <recommendedName>
        <fullName evidence="5 16">Fumarate reductase flavoprotein subunit</fullName>
        <ecNumber evidence="4 16">1.3.5.1</ecNumber>
    </recommendedName>
</protein>
<comment type="cofactor">
    <cofactor evidence="1 16">
        <name>FAD</name>
        <dbReference type="ChEBI" id="CHEBI:57692"/>
    </cofactor>
</comment>
<dbReference type="InterPro" id="IPR027477">
    <property type="entry name" value="Succ_DH/fumarate_Rdtase_cat_sf"/>
</dbReference>
<evidence type="ECO:0000256" key="12">
    <source>
        <dbReference type="ARBA" id="ARBA00023002"/>
    </source>
</evidence>
<evidence type="ECO:0000256" key="8">
    <source>
        <dbReference type="ARBA" id="ARBA00022630"/>
    </source>
</evidence>
<dbReference type="Pfam" id="PF00890">
    <property type="entry name" value="FAD_binding_2"/>
    <property type="match status" value="1"/>
</dbReference>
<evidence type="ECO:0000256" key="3">
    <source>
        <dbReference type="ARBA" id="ARBA00008040"/>
    </source>
</evidence>
<evidence type="ECO:0000259" key="17">
    <source>
        <dbReference type="Pfam" id="PF00890"/>
    </source>
</evidence>
<comment type="subcellular location">
    <subcellularLocation>
        <location evidence="2">Cell membrane</location>
        <topology evidence="2">Peripheral membrane protein</topology>
        <orientation evidence="2">Cytoplasmic side</orientation>
    </subcellularLocation>
</comment>
<keyword evidence="7" id="KW-1003">Cell membrane</keyword>
<evidence type="ECO:0000256" key="13">
    <source>
        <dbReference type="ARBA" id="ARBA00023136"/>
    </source>
</evidence>
<accession>A0ABQ5QLY9</accession>
<evidence type="ECO:0000256" key="10">
    <source>
        <dbReference type="ARBA" id="ARBA00022827"/>
    </source>
</evidence>
<gene>
    <name evidence="19" type="primary">frdA</name>
    <name evidence="19" type="ORF">Pa4123_09980</name>
</gene>
<dbReference type="NCBIfam" id="NF006686">
    <property type="entry name" value="PRK09231.1"/>
    <property type="match status" value="1"/>
</dbReference>
<dbReference type="RefSeq" id="WP_281892774.1">
    <property type="nucleotide sequence ID" value="NZ_BSDI01000004.1"/>
</dbReference>
<evidence type="ECO:0000256" key="2">
    <source>
        <dbReference type="ARBA" id="ARBA00004413"/>
    </source>
</evidence>
<dbReference type="Gene3D" id="3.50.50.60">
    <property type="entry name" value="FAD/NAD(P)-binding domain"/>
    <property type="match status" value="1"/>
</dbReference>
<dbReference type="Proteomes" id="UP001144280">
    <property type="component" value="Unassembled WGS sequence"/>
</dbReference>
<evidence type="ECO:0000313" key="20">
    <source>
        <dbReference type="Proteomes" id="UP001144280"/>
    </source>
</evidence>
<dbReference type="InterPro" id="IPR036188">
    <property type="entry name" value="FAD/NAD-bd_sf"/>
</dbReference>
<dbReference type="Pfam" id="PF02910">
    <property type="entry name" value="Succ_DH_flav_C"/>
    <property type="match status" value="1"/>
</dbReference>
<evidence type="ECO:0000256" key="16">
    <source>
        <dbReference type="RuleBase" id="RU362050"/>
    </source>
</evidence>
<evidence type="ECO:0000256" key="15">
    <source>
        <dbReference type="ARBA" id="ARBA00049220"/>
    </source>
</evidence>
<dbReference type="PANTHER" id="PTHR11632">
    <property type="entry name" value="SUCCINATE DEHYDROGENASE 2 FLAVOPROTEIN SUBUNIT"/>
    <property type="match status" value="1"/>
</dbReference>
<dbReference type="Gene3D" id="4.10.80.40">
    <property type="entry name" value="succinate dehydrogenase protein domain"/>
    <property type="match status" value="1"/>
</dbReference>
<proteinExistence type="inferred from homology"/>
<dbReference type="InterPro" id="IPR014006">
    <property type="entry name" value="Succ_Dhase_FrdA_Gneg"/>
</dbReference>
<comment type="caution">
    <text evidence="19">The sequence shown here is derived from an EMBL/GenBank/DDBJ whole genome shotgun (WGS) entry which is preliminary data.</text>
</comment>
<dbReference type="InterPro" id="IPR003952">
    <property type="entry name" value="FRD_SDH_FAD_BS"/>
</dbReference>
<evidence type="ECO:0000313" key="19">
    <source>
        <dbReference type="EMBL" id="GLH95726.1"/>
    </source>
</evidence>
<keyword evidence="8 16" id="KW-0285">Flavoprotein</keyword>
<dbReference type="EMBL" id="BSDI01000004">
    <property type="protein sequence ID" value="GLH95726.1"/>
    <property type="molecule type" value="Genomic_DNA"/>
</dbReference>
<dbReference type="InterPro" id="IPR015939">
    <property type="entry name" value="Fum_Rdtase/Succ_DH_flav-like_C"/>
</dbReference>
<dbReference type="Gene3D" id="3.90.700.10">
    <property type="entry name" value="Succinate dehydrogenase/fumarate reductase flavoprotein, catalytic domain"/>
    <property type="match status" value="1"/>
</dbReference>
<comment type="similarity">
    <text evidence="3 16">Belongs to the FAD-dependent oxidoreductase 2 family. FRD/SDH subfamily.</text>
</comment>
<dbReference type="EC" id="1.3.5.1" evidence="4 16"/>
<feature type="domain" description="Fumarate reductase/succinate dehydrogenase flavoprotein-like C-terminal" evidence="18">
    <location>
        <begin position="454"/>
        <end position="580"/>
    </location>
</feature>
<dbReference type="InterPro" id="IPR037099">
    <property type="entry name" value="Fum_R/Succ_DH_flav-like_C_sf"/>
</dbReference>
<reference evidence="19" key="1">
    <citation type="submission" date="2022-12" db="EMBL/GenBank/DDBJ databases">
        <title>New Phytohabitans aurantiacus sp. RD004123 nov., an actinomycete isolated from soil.</title>
        <authorList>
            <person name="Triningsih D.W."/>
            <person name="Harunari E."/>
            <person name="Igarashi Y."/>
        </authorList>
    </citation>
    <scope>NUCLEOTIDE SEQUENCE</scope>
    <source>
        <strain evidence="19">RD004123</strain>
    </source>
</reference>
<name>A0ABQ5QLY9_9ACTN</name>
<keyword evidence="20" id="KW-1185">Reference proteome</keyword>
<evidence type="ECO:0000256" key="7">
    <source>
        <dbReference type="ARBA" id="ARBA00022475"/>
    </source>
</evidence>
<comment type="subunit">
    <text evidence="16">Part of an enzyme complex containing four subunits: a flavoprotein (FrdA), an iron-sulfur protein (FrdB), and two hydrophobic anchor proteins (FrdC and FrdD).</text>
</comment>
<evidence type="ECO:0000256" key="4">
    <source>
        <dbReference type="ARBA" id="ARBA00012792"/>
    </source>
</evidence>
<feature type="domain" description="FAD-dependent oxidoreductase 2 FAD-binding" evidence="17">
    <location>
        <begin position="11"/>
        <end position="399"/>
    </location>
</feature>
<dbReference type="PANTHER" id="PTHR11632:SF82">
    <property type="entry name" value="FUMARATE REDUCTASE FLAVOPROTEIN SUBUNIT"/>
    <property type="match status" value="1"/>
</dbReference>
<evidence type="ECO:0000259" key="18">
    <source>
        <dbReference type="Pfam" id="PF02910"/>
    </source>
</evidence>
<dbReference type="SUPFAM" id="SSF51905">
    <property type="entry name" value="FAD/NAD(P)-binding domain"/>
    <property type="match status" value="1"/>
</dbReference>
<dbReference type="InterPro" id="IPR030664">
    <property type="entry name" value="SdhA/FrdA/AprA"/>
</dbReference>
<keyword evidence="11 16" id="KW-0249">Electron transport</keyword>
<keyword evidence="9" id="KW-0547">Nucleotide-binding</keyword>
<comment type="catalytic activity">
    <reaction evidence="15 16">
        <text>a quinone + succinate = fumarate + a quinol</text>
        <dbReference type="Rhea" id="RHEA:40523"/>
        <dbReference type="ChEBI" id="CHEBI:24646"/>
        <dbReference type="ChEBI" id="CHEBI:29806"/>
        <dbReference type="ChEBI" id="CHEBI:30031"/>
        <dbReference type="ChEBI" id="CHEBI:132124"/>
        <dbReference type="EC" id="1.3.5.1"/>
    </reaction>
</comment>
<evidence type="ECO:0000256" key="14">
    <source>
        <dbReference type="ARBA" id="ARBA00034412"/>
    </source>
</evidence>
<dbReference type="NCBIfam" id="TIGR01812">
    <property type="entry name" value="sdhA_frdA_Gneg"/>
    <property type="match status" value="1"/>
</dbReference>
<dbReference type="PROSITE" id="PS00504">
    <property type="entry name" value="FRD_SDH_FAD_BINDING"/>
    <property type="match status" value="1"/>
</dbReference>
<keyword evidence="13" id="KW-0472">Membrane</keyword>
<keyword evidence="6 16" id="KW-0813">Transport</keyword>
<dbReference type="Gene3D" id="1.20.58.100">
    <property type="entry name" value="Fumarate reductase/succinate dehydrogenase flavoprotein-like, C-terminal domain"/>
    <property type="match status" value="1"/>
</dbReference>
<dbReference type="InterPro" id="IPR003953">
    <property type="entry name" value="FAD-dep_OxRdtase_2_FAD-bd"/>
</dbReference>
<dbReference type="SUPFAM" id="SSF46977">
    <property type="entry name" value="Succinate dehydrogenase/fumarate reductase flavoprotein C-terminal domain"/>
    <property type="match status" value="1"/>
</dbReference>
<comment type="catalytic activity">
    <reaction evidence="14">
        <text>a menaquinone + succinate = a menaquinol + fumarate</text>
        <dbReference type="Rhea" id="RHEA:27834"/>
        <dbReference type="Rhea" id="RHEA-COMP:9537"/>
        <dbReference type="Rhea" id="RHEA-COMP:9539"/>
        <dbReference type="ChEBI" id="CHEBI:16374"/>
        <dbReference type="ChEBI" id="CHEBI:18151"/>
        <dbReference type="ChEBI" id="CHEBI:29806"/>
        <dbReference type="ChEBI" id="CHEBI:30031"/>
        <dbReference type="EC" id="1.3.5.1"/>
    </reaction>
</comment>